<dbReference type="InterPro" id="IPR036271">
    <property type="entry name" value="Tet_transcr_reg_TetR-rel_C_sf"/>
</dbReference>
<evidence type="ECO:0000313" key="2">
    <source>
        <dbReference type="Proteomes" id="UP001500483"/>
    </source>
</evidence>
<dbReference type="Gene3D" id="1.10.357.10">
    <property type="entry name" value="Tetracycline Repressor, domain 2"/>
    <property type="match status" value="1"/>
</dbReference>
<dbReference type="EMBL" id="BAAAYK010000038">
    <property type="protein sequence ID" value="GAA3362344.1"/>
    <property type="molecule type" value="Genomic_DNA"/>
</dbReference>
<dbReference type="SUPFAM" id="SSF48498">
    <property type="entry name" value="Tetracyclin repressor-like, C-terminal domain"/>
    <property type="match status" value="1"/>
</dbReference>
<name>A0ABP6RWY0_9PSEU</name>
<sequence>MVFIPTFGDKDDLMDAVAGHALSTYLAGKTAMRPSGDPVEDLRNGWRLHIGFGLENPDVYSALYGSRRRRAPSEAEQQAERILTGLIHAIAEAGRLAVPEPQAVQLMHAAGRGTIFTLIGSDSDPADADALADRAFEMVRGVITVPDPADRPSAADPVARAATTLRAALPDVDRLTAPEKALLDEWLDRVQGSGPPSPER</sequence>
<keyword evidence="2" id="KW-1185">Reference proteome</keyword>
<organism evidence="1 2">
    <name type="scientific">Saccharopolyspora gregorii</name>
    <dbReference type="NCBI Taxonomy" id="33914"/>
    <lineage>
        <taxon>Bacteria</taxon>
        <taxon>Bacillati</taxon>
        <taxon>Actinomycetota</taxon>
        <taxon>Actinomycetes</taxon>
        <taxon>Pseudonocardiales</taxon>
        <taxon>Pseudonocardiaceae</taxon>
        <taxon>Saccharopolyspora</taxon>
    </lineage>
</organism>
<reference evidence="2" key="1">
    <citation type="journal article" date="2019" name="Int. J. Syst. Evol. Microbiol.">
        <title>The Global Catalogue of Microorganisms (GCM) 10K type strain sequencing project: providing services to taxonomists for standard genome sequencing and annotation.</title>
        <authorList>
            <consortium name="The Broad Institute Genomics Platform"/>
            <consortium name="The Broad Institute Genome Sequencing Center for Infectious Disease"/>
            <person name="Wu L."/>
            <person name="Ma J."/>
        </authorList>
    </citation>
    <scope>NUCLEOTIDE SEQUENCE [LARGE SCALE GENOMIC DNA]</scope>
    <source>
        <strain evidence="2">JCM 9687</strain>
    </source>
</reference>
<dbReference type="Proteomes" id="UP001500483">
    <property type="component" value="Unassembled WGS sequence"/>
</dbReference>
<comment type="caution">
    <text evidence="1">The sequence shown here is derived from an EMBL/GenBank/DDBJ whole genome shotgun (WGS) entry which is preliminary data.</text>
</comment>
<protein>
    <submittedName>
        <fullName evidence="1">TetR/AcrR family transcriptional regulator</fullName>
    </submittedName>
</protein>
<proteinExistence type="predicted"/>
<accession>A0ABP6RWY0</accession>
<dbReference type="RefSeq" id="WP_344929772.1">
    <property type="nucleotide sequence ID" value="NZ_BAAAYK010000038.1"/>
</dbReference>
<evidence type="ECO:0000313" key="1">
    <source>
        <dbReference type="EMBL" id="GAA3362344.1"/>
    </source>
</evidence>
<gene>
    <name evidence="1" type="ORF">GCM10020366_49900</name>
</gene>